<proteinExistence type="predicted"/>
<accession>A0A495SN01</accession>
<dbReference type="EMBL" id="RBXB01000001">
    <property type="protein sequence ID" value="RKT01095.1"/>
    <property type="molecule type" value="Genomic_DNA"/>
</dbReference>
<evidence type="ECO:0000313" key="2">
    <source>
        <dbReference type="Proteomes" id="UP000272428"/>
    </source>
</evidence>
<dbReference type="OrthoDB" id="956134at2"/>
<gene>
    <name evidence="1" type="ORF">BCF58_0309</name>
</gene>
<reference evidence="1 2" key="1">
    <citation type="submission" date="2018-10" db="EMBL/GenBank/DDBJ databases">
        <title>Genomic Encyclopedia of Archaeal and Bacterial Type Strains, Phase II (KMG-II): from individual species to whole genera.</title>
        <authorList>
            <person name="Goeker M."/>
        </authorList>
    </citation>
    <scope>NUCLEOTIDE SEQUENCE [LARGE SCALE GENOMIC DNA]</scope>
    <source>
        <strain evidence="1 2">DSM 14219</strain>
    </source>
</reference>
<dbReference type="AlphaFoldDB" id="A0A495SN01"/>
<name>A0A495SN01_9FLAO</name>
<sequence length="134" mass="15946">MNAKELRIGNYTRDKLNKTTYEINARSLLYLVECEELQKEFSIEPIPISEEWLLNTGFDRINIPYIDSDEFENYQLYQKHDLIFMHLNSVVYLVHIGPAYDESVQIYIVGDKYGLKYVHQLQNIYFDLIGEELK</sequence>
<dbReference type="RefSeq" id="WP_121460037.1">
    <property type="nucleotide sequence ID" value="NZ_RBXB01000001.1"/>
</dbReference>
<evidence type="ECO:0000313" key="1">
    <source>
        <dbReference type="EMBL" id="RKT01095.1"/>
    </source>
</evidence>
<comment type="caution">
    <text evidence="1">The sequence shown here is derived from an EMBL/GenBank/DDBJ whole genome shotgun (WGS) entry which is preliminary data.</text>
</comment>
<organism evidence="1 2">
    <name type="scientific">Chryseobacterium defluvii</name>
    <dbReference type="NCBI Taxonomy" id="160396"/>
    <lineage>
        <taxon>Bacteria</taxon>
        <taxon>Pseudomonadati</taxon>
        <taxon>Bacteroidota</taxon>
        <taxon>Flavobacteriia</taxon>
        <taxon>Flavobacteriales</taxon>
        <taxon>Weeksellaceae</taxon>
        <taxon>Chryseobacterium group</taxon>
        <taxon>Chryseobacterium</taxon>
    </lineage>
</organism>
<keyword evidence="2" id="KW-1185">Reference proteome</keyword>
<dbReference type="Proteomes" id="UP000272428">
    <property type="component" value="Unassembled WGS sequence"/>
</dbReference>
<protein>
    <submittedName>
        <fullName evidence="1">Uncharacterized protein</fullName>
    </submittedName>
</protein>